<dbReference type="GeneID" id="18241606"/>
<evidence type="ECO:0000256" key="5">
    <source>
        <dbReference type="SAM" id="MobiDB-lite"/>
    </source>
</evidence>
<dbReference type="Pfam" id="PF01016">
    <property type="entry name" value="Ribosomal_L27"/>
    <property type="match status" value="1"/>
</dbReference>
<keyword evidence="3" id="KW-0687">Ribonucleoprotein</keyword>
<dbReference type="PRINTS" id="PR00063">
    <property type="entry name" value="RIBOSOMALL27"/>
</dbReference>
<accession>F4NU51</accession>
<dbReference type="Gene3D" id="2.40.50.100">
    <property type="match status" value="1"/>
</dbReference>
<keyword evidence="7" id="KW-1185">Reference proteome</keyword>
<dbReference type="NCBIfam" id="TIGR00062">
    <property type="entry name" value="L27"/>
    <property type="match status" value="1"/>
</dbReference>
<dbReference type="InterPro" id="IPR001684">
    <property type="entry name" value="Ribosomal_bL27"/>
</dbReference>
<evidence type="ECO:0000313" key="7">
    <source>
        <dbReference type="Proteomes" id="UP000007241"/>
    </source>
</evidence>
<reference evidence="6 7" key="1">
    <citation type="submission" date="2009-12" db="EMBL/GenBank/DDBJ databases">
        <title>The draft genome of Batrachochytrium dendrobatidis.</title>
        <authorList>
            <consortium name="US DOE Joint Genome Institute (JGI-PGF)"/>
            <person name="Kuo A."/>
            <person name="Salamov A."/>
            <person name="Schmutz J."/>
            <person name="Lucas S."/>
            <person name="Pitluck S."/>
            <person name="Rosenblum E."/>
            <person name="Stajich J."/>
            <person name="Eisen M."/>
            <person name="Grigoriev I.V."/>
        </authorList>
    </citation>
    <scope>NUCLEOTIDE SEQUENCE [LARGE SCALE GENOMIC DNA]</scope>
    <source>
        <strain evidence="7">JAM81 / FGSC 10211</strain>
    </source>
</reference>
<dbReference type="GO" id="GO:0003735">
    <property type="term" value="F:structural constituent of ribosome"/>
    <property type="evidence" value="ECO:0000318"/>
    <property type="project" value="GO_Central"/>
</dbReference>
<evidence type="ECO:0000256" key="1">
    <source>
        <dbReference type="ARBA" id="ARBA00010797"/>
    </source>
</evidence>
<dbReference type="HOGENOM" id="CLU_095424_1_0_1"/>
<feature type="non-terminal residue" evidence="6">
    <location>
        <position position="92"/>
    </location>
</feature>
<name>F4NU51_BATDJ</name>
<dbReference type="AlphaFoldDB" id="F4NU51"/>
<dbReference type="OrthoDB" id="1867012at2759"/>
<dbReference type="Proteomes" id="UP000007241">
    <property type="component" value="Unassembled WGS sequence"/>
</dbReference>
<dbReference type="SUPFAM" id="SSF110324">
    <property type="entry name" value="Ribosomal L27 protein-like"/>
    <property type="match status" value="1"/>
</dbReference>
<dbReference type="InParanoid" id="F4NU51"/>
<dbReference type="PANTHER" id="PTHR15893:SF0">
    <property type="entry name" value="LARGE RIBOSOMAL SUBUNIT PROTEIN BL27M"/>
    <property type="match status" value="1"/>
</dbReference>
<feature type="region of interest" description="Disordered" evidence="5">
    <location>
        <begin position="1"/>
        <end position="29"/>
    </location>
</feature>
<proteinExistence type="inferred from homology"/>
<evidence type="ECO:0000256" key="2">
    <source>
        <dbReference type="ARBA" id="ARBA00022980"/>
    </source>
</evidence>
<sequence>SNTNLIQVRHATKKSGGSTSNTRTSNPKYLGFKRFHGSKVIPGNIILRQRGTRWHPCNGVGIGRDHTIFALVEGRVVVHYDLATQRRYISVN</sequence>
<dbReference type="OMA" id="GKDHTLH"/>
<organism evidence="6 7">
    <name type="scientific">Batrachochytrium dendrobatidis (strain JAM81 / FGSC 10211)</name>
    <name type="common">Frog chytrid fungus</name>
    <dbReference type="NCBI Taxonomy" id="684364"/>
    <lineage>
        <taxon>Eukaryota</taxon>
        <taxon>Fungi</taxon>
        <taxon>Fungi incertae sedis</taxon>
        <taxon>Chytridiomycota</taxon>
        <taxon>Chytridiomycota incertae sedis</taxon>
        <taxon>Chytridiomycetes</taxon>
        <taxon>Rhizophydiales</taxon>
        <taxon>Rhizophydiales incertae sedis</taxon>
        <taxon>Batrachochytrium</taxon>
    </lineage>
</organism>
<gene>
    <name evidence="6" type="ORF">BATDEDRAFT_6703</name>
</gene>
<comment type="similarity">
    <text evidence="1">Belongs to the bacterial ribosomal protein bL27 family.</text>
</comment>
<dbReference type="STRING" id="684364.F4NU51"/>
<evidence type="ECO:0000313" key="6">
    <source>
        <dbReference type="EMBL" id="EGF84380.1"/>
    </source>
</evidence>
<feature type="non-terminal residue" evidence="6">
    <location>
        <position position="1"/>
    </location>
</feature>
<dbReference type="GO" id="GO:0005762">
    <property type="term" value="C:mitochondrial large ribosomal subunit"/>
    <property type="evidence" value="ECO:0000318"/>
    <property type="project" value="GO_Central"/>
</dbReference>
<dbReference type="EMBL" id="GL882879">
    <property type="protein sequence ID" value="EGF84380.1"/>
    <property type="molecule type" value="Genomic_DNA"/>
</dbReference>
<evidence type="ECO:0000256" key="3">
    <source>
        <dbReference type="ARBA" id="ARBA00023274"/>
    </source>
</evidence>
<dbReference type="FunFam" id="2.40.50.100:FF:000020">
    <property type="entry name" value="50S ribosomal protein L27"/>
    <property type="match status" value="1"/>
</dbReference>
<keyword evidence="2" id="KW-0689">Ribosomal protein</keyword>
<evidence type="ECO:0000256" key="4">
    <source>
        <dbReference type="ARBA" id="ARBA00035267"/>
    </source>
</evidence>
<protein>
    <recommendedName>
        <fullName evidence="4">Large ribosomal subunit protein bL27m</fullName>
    </recommendedName>
</protein>
<dbReference type="GO" id="GO:0006412">
    <property type="term" value="P:translation"/>
    <property type="evidence" value="ECO:0007669"/>
    <property type="project" value="InterPro"/>
</dbReference>
<dbReference type="PANTHER" id="PTHR15893">
    <property type="entry name" value="RIBOSOMAL PROTEIN L27"/>
    <property type="match status" value="1"/>
</dbReference>
<dbReference type="FunCoup" id="F4NU51">
    <property type="interactions" value="116"/>
</dbReference>
<dbReference type="RefSeq" id="XP_006674930.1">
    <property type="nucleotide sequence ID" value="XM_006674867.1"/>
</dbReference>
<feature type="compositionally biased region" description="Low complexity" evidence="5">
    <location>
        <begin position="14"/>
        <end position="26"/>
    </location>
</feature>